<proteinExistence type="predicted"/>
<comment type="caution">
    <text evidence="2">The sequence shown here is derived from an EMBL/GenBank/DDBJ whole genome shotgun (WGS) entry which is preliminary data.</text>
</comment>
<organism evidence="2 3">
    <name type="scientific">Halteria grandinella</name>
    <dbReference type="NCBI Taxonomy" id="5974"/>
    <lineage>
        <taxon>Eukaryota</taxon>
        <taxon>Sar</taxon>
        <taxon>Alveolata</taxon>
        <taxon>Ciliophora</taxon>
        <taxon>Intramacronucleata</taxon>
        <taxon>Spirotrichea</taxon>
        <taxon>Stichotrichia</taxon>
        <taxon>Sporadotrichida</taxon>
        <taxon>Halteriidae</taxon>
        <taxon>Halteria</taxon>
    </lineage>
</organism>
<feature type="region of interest" description="Disordered" evidence="1">
    <location>
        <begin position="1"/>
        <end position="20"/>
    </location>
</feature>
<name>A0A8J8T4N8_HALGN</name>
<protein>
    <submittedName>
        <fullName evidence="2">Uncharacterized protein</fullName>
    </submittedName>
</protein>
<dbReference type="Proteomes" id="UP000785679">
    <property type="component" value="Unassembled WGS sequence"/>
</dbReference>
<accession>A0A8J8T4N8</accession>
<evidence type="ECO:0000313" key="3">
    <source>
        <dbReference type="Proteomes" id="UP000785679"/>
    </source>
</evidence>
<sequence>MKSMYNNGSQDGRNMSSQSLSCHTPQFNIHNINMVNASISVIPNKFLNQDVGAPRAQTWLFQQQDLSGQLFGQNGDTKMILPPAISHQVFDYISRSGLNSGLGGGNNHNDSPITRKPLLSQKLNVCKLLTVEEAFCKDIDVNDGEEQTEGQLIASSAVAKEYQIQQAQMAAQNANAERLQILHQQFNMESSNNIDDSDSSFGGYDRIQSQQMQIIDKRDKWSPQNNQRQGGIVPTTGLSANGYGGAGQMRLPHAGVPEIDTAGKSQMQEPPSRFEVSDHLELMSIQEKLHTTPILTGPINYQPPPEFQNSESQEDLGQNPNPGVANGAFIGGGQAAIQVIDASDDGDGEYAGGLVYQDDMDYELQRMEYFLQDSMDLKIDHLQNQPNFPEETPGGITDGAPQYSESNQQQYMRYLDVIRAENLINGEENQPVNGTISESAARQFETDSFFMAQF</sequence>
<evidence type="ECO:0000256" key="1">
    <source>
        <dbReference type="SAM" id="MobiDB-lite"/>
    </source>
</evidence>
<evidence type="ECO:0000313" key="2">
    <source>
        <dbReference type="EMBL" id="TNV81318.1"/>
    </source>
</evidence>
<dbReference type="AlphaFoldDB" id="A0A8J8T4N8"/>
<dbReference type="EMBL" id="RRYP01006300">
    <property type="protein sequence ID" value="TNV81318.1"/>
    <property type="molecule type" value="Genomic_DNA"/>
</dbReference>
<reference evidence="2" key="1">
    <citation type="submission" date="2019-06" db="EMBL/GenBank/DDBJ databases">
        <authorList>
            <person name="Zheng W."/>
        </authorList>
    </citation>
    <scope>NUCLEOTIDE SEQUENCE</scope>
    <source>
        <strain evidence="2">QDHG01</strain>
    </source>
</reference>
<keyword evidence="3" id="KW-1185">Reference proteome</keyword>
<gene>
    <name evidence="2" type="ORF">FGO68_gene11184</name>
</gene>